<dbReference type="InterPro" id="IPR056952">
    <property type="entry name" value="T4_Cef"/>
</dbReference>
<dbReference type="RefSeq" id="YP_009211430.1">
    <property type="nucleotide sequence ID" value="NC_028940.1"/>
</dbReference>
<evidence type="ECO:0000313" key="1">
    <source>
        <dbReference type="EMBL" id="AHY24971.1"/>
    </source>
</evidence>
<keyword evidence="2" id="KW-1185">Reference proteome</keyword>
<dbReference type="KEGG" id="vg:26637902"/>
<sequence>MNRYEITLEEFEDTLFDPNLIVVQKEVPEKECHTTCVYVIENDVTIYSVDRVITSDGVTFWKEIFDV</sequence>
<dbReference type="Pfam" id="PF24050">
    <property type="entry name" value="T4_Cef"/>
    <property type="match status" value="1"/>
</dbReference>
<name>A0A0A0Q092_9CAUD</name>
<dbReference type="EMBL" id="KF835987">
    <property type="protein sequence ID" value="AHY24971.1"/>
    <property type="molecule type" value="Genomic_DNA"/>
</dbReference>
<dbReference type="Proteomes" id="UP000030739">
    <property type="component" value="Segment"/>
</dbReference>
<evidence type="ECO:0000313" key="2">
    <source>
        <dbReference type="Proteomes" id="UP000030739"/>
    </source>
</evidence>
<reference evidence="1 2" key="1">
    <citation type="journal article" date="2015" name="Plant Pathol. J.">
        <title>Isolation and Genomic Characterization of the T4-Like Bacteriophage PM2 Infecting Pectobacterium carotovorum subsp. carotovorum.</title>
        <authorList>
            <person name="Lim J.A."/>
            <person name="Lee D.H."/>
            <person name="Heu S."/>
        </authorList>
    </citation>
    <scope>NUCLEOTIDE SEQUENCE [LARGE SCALE GENOMIC DNA]</scope>
</reference>
<dbReference type="GeneID" id="26637902"/>
<protein>
    <submittedName>
        <fullName evidence="1">Putative cef modifier of suppressor tRNAs</fullName>
    </submittedName>
</protein>
<dbReference type="OrthoDB" id="20741at10239"/>
<proteinExistence type="predicted"/>
<gene>
    <name evidence="1" type="ORF">PM2_009</name>
</gene>
<organism evidence="1 2">
    <name type="scientific">Pectobacterium bacteriophage PM2</name>
    <dbReference type="NCBI Taxonomy" id="1429794"/>
    <lineage>
        <taxon>Viruses</taxon>
        <taxon>Duplodnaviria</taxon>
        <taxon>Heunggongvirae</taxon>
        <taxon>Uroviricota</taxon>
        <taxon>Caudoviricetes</taxon>
        <taxon>Pantevenvirales</taxon>
        <taxon>Straboviridae</taxon>
        <taxon>Tevenvirinae</taxon>
        <taxon>Mosugukvirus</taxon>
        <taxon>Mosugukvirus pm2</taxon>
    </lineage>
</organism>
<accession>A0A0A0Q092</accession>